<dbReference type="Proteomes" id="UP000694892">
    <property type="component" value="Chromosome 6L"/>
</dbReference>
<sequence length="142" mass="16519">MSLRWNRTFKNLLYHLPTKNRCALVSPNLSYSWLISQAGLEARQACREQELKADLSPRHKKLYNERLLQDFPLSLVLSKKGEKGTYFIVATRSGLRIKIGPGISVFYYWEFQQANNPIMHCETFTDIWAAAIRSQYQECGML</sequence>
<name>A0A974CLK1_XENLA</name>
<dbReference type="AlphaFoldDB" id="A0A974CLK1"/>
<evidence type="ECO:0000313" key="2">
    <source>
        <dbReference type="Proteomes" id="UP000694892"/>
    </source>
</evidence>
<gene>
    <name evidence="1" type="ORF">XELAEV_18030476mg</name>
</gene>
<organism evidence="1 2">
    <name type="scientific">Xenopus laevis</name>
    <name type="common">African clawed frog</name>
    <dbReference type="NCBI Taxonomy" id="8355"/>
    <lineage>
        <taxon>Eukaryota</taxon>
        <taxon>Metazoa</taxon>
        <taxon>Chordata</taxon>
        <taxon>Craniata</taxon>
        <taxon>Vertebrata</taxon>
        <taxon>Euteleostomi</taxon>
        <taxon>Amphibia</taxon>
        <taxon>Batrachia</taxon>
        <taxon>Anura</taxon>
        <taxon>Pipoidea</taxon>
        <taxon>Pipidae</taxon>
        <taxon>Xenopodinae</taxon>
        <taxon>Xenopus</taxon>
        <taxon>Xenopus</taxon>
    </lineage>
</organism>
<proteinExistence type="predicted"/>
<reference evidence="2" key="1">
    <citation type="journal article" date="2016" name="Nature">
        <title>Genome evolution in the allotetraploid frog Xenopus laevis.</title>
        <authorList>
            <person name="Session A.M."/>
            <person name="Uno Y."/>
            <person name="Kwon T."/>
            <person name="Chapman J.A."/>
            <person name="Toyoda A."/>
            <person name="Takahashi S."/>
            <person name="Fukui A."/>
            <person name="Hikosaka A."/>
            <person name="Suzuki A."/>
            <person name="Kondo M."/>
            <person name="van Heeringen S.J."/>
            <person name="Quigley I."/>
            <person name="Heinz S."/>
            <person name="Ogino H."/>
            <person name="Ochi H."/>
            <person name="Hellsten U."/>
            <person name="Lyons J.B."/>
            <person name="Simakov O."/>
            <person name="Putnam N."/>
            <person name="Stites J."/>
            <person name="Kuroki Y."/>
            <person name="Tanaka T."/>
            <person name="Michiue T."/>
            <person name="Watanabe M."/>
            <person name="Bogdanovic O."/>
            <person name="Lister R."/>
            <person name="Georgiou G."/>
            <person name="Paranjpe S.S."/>
            <person name="van Kruijsbergen I."/>
            <person name="Shu S."/>
            <person name="Carlson J."/>
            <person name="Kinoshita T."/>
            <person name="Ohta Y."/>
            <person name="Mawaribuchi S."/>
            <person name="Jenkins J."/>
            <person name="Grimwood J."/>
            <person name="Schmutz J."/>
            <person name="Mitros T."/>
            <person name="Mozaffari S.V."/>
            <person name="Suzuki Y."/>
            <person name="Haramoto Y."/>
            <person name="Yamamoto T.S."/>
            <person name="Takagi C."/>
            <person name="Heald R."/>
            <person name="Miller K."/>
            <person name="Haudenschild C."/>
            <person name="Kitzman J."/>
            <person name="Nakayama T."/>
            <person name="Izutsu Y."/>
            <person name="Robert J."/>
            <person name="Fortriede J."/>
            <person name="Burns K."/>
            <person name="Lotay V."/>
            <person name="Karimi K."/>
            <person name="Yasuoka Y."/>
            <person name="Dichmann D.S."/>
            <person name="Flajnik M.F."/>
            <person name="Houston D.W."/>
            <person name="Shendure J."/>
            <person name="DuPasquier L."/>
            <person name="Vize P.D."/>
            <person name="Zorn A.M."/>
            <person name="Ito M."/>
            <person name="Marcotte E.M."/>
            <person name="Wallingford J.B."/>
            <person name="Ito Y."/>
            <person name="Asashima M."/>
            <person name="Ueno N."/>
            <person name="Matsuda Y."/>
            <person name="Veenstra G.J."/>
            <person name="Fujiyama A."/>
            <person name="Harland R.M."/>
            <person name="Taira M."/>
            <person name="Rokhsar D.S."/>
        </authorList>
    </citation>
    <scope>NUCLEOTIDE SEQUENCE [LARGE SCALE GENOMIC DNA]</scope>
    <source>
        <strain evidence="2">J</strain>
    </source>
</reference>
<evidence type="ECO:0000313" key="1">
    <source>
        <dbReference type="EMBL" id="OCT75298.1"/>
    </source>
</evidence>
<accession>A0A974CLK1</accession>
<protein>
    <submittedName>
        <fullName evidence="1">Uncharacterized protein</fullName>
    </submittedName>
</protein>
<dbReference type="EMBL" id="CM004476">
    <property type="protein sequence ID" value="OCT75298.1"/>
    <property type="molecule type" value="Genomic_DNA"/>
</dbReference>